<sequence>MSTPTLQVRDMVELDETERKIFKMLLGTLDHYKLKTELRVAGGWVRDKLLGAECNDIDIALENMMGSDFVKMVEKYMKFMGEEVRGSAIIRSNPSQSKYLETARLRIFGTWVDFVNLRCEEYS</sequence>
<evidence type="ECO:0000259" key="5">
    <source>
        <dbReference type="Pfam" id="PF01743"/>
    </source>
</evidence>
<dbReference type="EMBL" id="PDCK01000045">
    <property type="protein sequence ID" value="PRQ19447.1"/>
    <property type="molecule type" value="Genomic_DNA"/>
</dbReference>
<name>A0A2P6PBZ4_ROSCH</name>
<reference evidence="6 7" key="1">
    <citation type="journal article" date="2018" name="Nat. Genet.">
        <title>The Rosa genome provides new insights in the design of modern roses.</title>
        <authorList>
            <person name="Bendahmane M."/>
        </authorList>
    </citation>
    <scope>NUCLEOTIDE SEQUENCE [LARGE SCALE GENOMIC DNA]</scope>
    <source>
        <strain evidence="7">cv. Old Blush</strain>
    </source>
</reference>
<organism evidence="6 7">
    <name type="scientific">Rosa chinensis</name>
    <name type="common">China rose</name>
    <dbReference type="NCBI Taxonomy" id="74649"/>
    <lineage>
        <taxon>Eukaryota</taxon>
        <taxon>Viridiplantae</taxon>
        <taxon>Streptophyta</taxon>
        <taxon>Embryophyta</taxon>
        <taxon>Tracheophyta</taxon>
        <taxon>Spermatophyta</taxon>
        <taxon>Magnoliopsida</taxon>
        <taxon>eudicotyledons</taxon>
        <taxon>Gunneridae</taxon>
        <taxon>Pentapetalae</taxon>
        <taxon>rosids</taxon>
        <taxon>fabids</taxon>
        <taxon>Rosales</taxon>
        <taxon>Rosaceae</taxon>
        <taxon>Rosoideae</taxon>
        <taxon>Rosoideae incertae sedis</taxon>
        <taxon>Rosa</taxon>
    </lineage>
</organism>
<accession>A0A2P6PBZ4</accession>
<dbReference type="SUPFAM" id="SSF81301">
    <property type="entry name" value="Nucleotidyltransferase"/>
    <property type="match status" value="1"/>
</dbReference>
<dbReference type="GO" id="GO:0003723">
    <property type="term" value="F:RNA binding"/>
    <property type="evidence" value="ECO:0007669"/>
    <property type="project" value="UniProtKB-KW"/>
</dbReference>
<comment type="similarity">
    <text evidence="1 4">Belongs to the tRNA nucleotidyltransferase/poly(A) polymerase family.</text>
</comment>
<feature type="domain" description="Poly A polymerase head" evidence="5">
    <location>
        <begin position="38"/>
        <end position="122"/>
    </location>
</feature>
<protein>
    <submittedName>
        <fullName evidence="6">Putative CCA tRNA nucleotidyltransferase</fullName>
        <ecNumber evidence="6">2.7.7.72</ecNumber>
    </submittedName>
</protein>
<evidence type="ECO:0000256" key="1">
    <source>
        <dbReference type="ARBA" id="ARBA00007265"/>
    </source>
</evidence>
<gene>
    <name evidence="6" type="ORF">RchiOBHm_Chr7g0217311</name>
</gene>
<evidence type="ECO:0000256" key="2">
    <source>
        <dbReference type="ARBA" id="ARBA00022679"/>
    </source>
</evidence>
<evidence type="ECO:0000256" key="3">
    <source>
        <dbReference type="ARBA" id="ARBA00022884"/>
    </source>
</evidence>
<dbReference type="GO" id="GO:0052927">
    <property type="term" value="F:CC tRNA cytidylyltransferase activity"/>
    <property type="evidence" value="ECO:0007669"/>
    <property type="project" value="TreeGrafter"/>
</dbReference>
<dbReference type="Gene3D" id="3.30.460.10">
    <property type="entry name" value="Beta Polymerase, domain 2"/>
    <property type="match status" value="1"/>
</dbReference>
<comment type="caution">
    <text evidence="6">The sequence shown here is derived from an EMBL/GenBank/DDBJ whole genome shotgun (WGS) entry which is preliminary data.</text>
</comment>
<dbReference type="OMA" id="AECNDID"/>
<dbReference type="GO" id="GO:0001680">
    <property type="term" value="P:tRNA 3'-terminal CCA addition"/>
    <property type="evidence" value="ECO:0007669"/>
    <property type="project" value="TreeGrafter"/>
</dbReference>
<keyword evidence="2 4" id="KW-0808">Transferase</keyword>
<dbReference type="PANTHER" id="PTHR13734">
    <property type="entry name" value="TRNA-NUCLEOTIDYLTRANSFERASE"/>
    <property type="match status" value="1"/>
</dbReference>
<proteinExistence type="inferred from homology"/>
<dbReference type="InterPro" id="IPR002646">
    <property type="entry name" value="PolA_pol_head_dom"/>
</dbReference>
<dbReference type="GO" id="GO:0052929">
    <property type="term" value="F:ATP:3'-cytidine-cytidine-tRNA adenylyltransferase activity"/>
    <property type="evidence" value="ECO:0007669"/>
    <property type="project" value="TreeGrafter"/>
</dbReference>
<dbReference type="STRING" id="74649.A0A2P6PBZ4"/>
<dbReference type="PANTHER" id="PTHR13734:SF5">
    <property type="entry name" value="CCA TRNA NUCLEOTIDYLTRANSFERASE, MITOCHONDRIAL"/>
    <property type="match status" value="1"/>
</dbReference>
<dbReference type="AlphaFoldDB" id="A0A2P6PBZ4"/>
<keyword evidence="7" id="KW-1185">Reference proteome</keyword>
<dbReference type="GO" id="GO:0004810">
    <property type="term" value="F:CCA tRNA nucleotidyltransferase activity"/>
    <property type="evidence" value="ECO:0007669"/>
    <property type="project" value="UniProtKB-EC"/>
</dbReference>
<keyword evidence="6" id="KW-0548">Nucleotidyltransferase</keyword>
<dbReference type="Proteomes" id="UP000238479">
    <property type="component" value="Chromosome 7"/>
</dbReference>
<dbReference type="Gramene" id="PRQ19447">
    <property type="protein sequence ID" value="PRQ19447"/>
    <property type="gene ID" value="RchiOBHm_Chr7g0217311"/>
</dbReference>
<dbReference type="EC" id="2.7.7.72" evidence="6"/>
<keyword evidence="3 4" id="KW-0694">RNA-binding</keyword>
<evidence type="ECO:0000313" key="6">
    <source>
        <dbReference type="EMBL" id="PRQ19447.1"/>
    </source>
</evidence>
<dbReference type="Pfam" id="PF01743">
    <property type="entry name" value="PolyA_pol"/>
    <property type="match status" value="1"/>
</dbReference>
<evidence type="ECO:0000313" key="7">
    <source>
        <dbReference type="Proteomes" id="UP000238479"/>
    </source>
</evidence>
<evidence type="ECO:0000256" key="4">
    <source>
        <dbReference type="RuleBase" id="RU003953"/>
    </source>
</evidence>
<dbReference type="InterPro" id="IPR043519">
    <property type="entry name" value="NT_sf"/>
</dbReference>